<reference evidence="1 2" key="2">
    <citation type="journal article" date="2015" name="Stand. Genomic Sci.">
        <title>High quality draft genomic sequence of Arenimonas donghaensis DSM 18148(T).</title>
        <authorList>
            <person name="Chen F."/>
            <person name="Wang H."/>
            <person name="Cao Y."/>
            <person name="Li X."/>
            <person name="Wang G."/>
        </authorList>
    </citation>
    <scope>NUCLEOTIDE SEQUENCE [LARGE SCALE GENOMIC DNA]</scope>
    <source>
        <strain evidence="1 2">HO3-R19</strain>
    </source>
</reference>
<evidence type="ECO:0000313" key="1">
    <source>
        <dbReference type="EMBL" id="KFL36721.1"/>
    </source>
</evidence>
<sequence>MDTKTLEEQGVSPAISQFRHEWTRTISALAVPLLVAAIGAWIQQTVARDSLSKDYVSIAVGVLSKPPGAEDTEGSDPMRIWAIAVLRKHSPVPFTSAMEGALYQGLDVRTLPPGIYQHVPGGTAIEGLEIHELPYRPEPTPPTTE</sequence>
<gene>
    <name evidence="1" type="ORF">N788_03680</name>
</gene>
<evidence type="ECO:0000313" key="2">
    <source>
        <dbReference type="Proteomes" id="UP000029085"/>
    </source>
</evidence>
<dbReference type="EMBL" id="AVCJ01000012">
    <property type="protein sequence ID" value="KFL36721.1"/>
    <property type="molecule type" value="Genomic_DNA"/>
</dbReference>
<dbReference type="OrthoDB" id="9152459at2"/>
<keyword evidence="2" id="KW-1185">Reference proteome</keyword>
<dbReference type="AlphaFoldDB" id="A0A087MIL8"/>
<dbReference type="RefSeq" id="WP_034222907.1">
    <property type="nucleotide sequence ID" value="NZ_AVCJ01000012.1"/>
</dbReference>
<proteinExistence type="predicted"/>
<protein>
    <submittedName>
        <fullName evidence="1">Uncharacterized protein</fullName>
    </submittedName>
</protein>
<reference evidence="2" key="1">
    <citation type="submission" date="2013-08" db="EMBL/GenBank/DDBJ databases">
        <title>Genome sequencing of Arenimonas donghaensis.</title>
        <authorList>
            <person name="Chen F."/>
            <person name="Wang G."/>
        </authorList>
    </citation>
    <scope>NUCLEOTIDE SEQUENCE [LARGE SCALE GENOMIC DNA]</scope>
    <source>
        <strain evidence="2">HO3-R19</strain>
    </source>
</reference>
<dbReference type="Proteomes" id="UP000029085">
    <property type="component" value="Unassembled WGS sequence"/>
</dbReference>
<name>A0A087MIL8_9GAMM</name>
<accession>A0A087MIL8</accession>
<comment type="caution">
    <text evidence="1">The sequence shown here is derived from an EMBL/GenBank/DDBJ whole genome shotgun (WGS) entry which is preliminary data.</text>
</comment>
<organism evidence="1 2">
    <name type="scientific">Arenimonas donghaensis DSM 18148 = HO3-R19</name>
    <dbReference type="NCBI Taxonomy" id="1121014"/>
    <lineage>
        <taxon>Bacteria</taxon>
        <taxon>Pseudomonadati</taxon>
        <taxon>Pseudomonadota</taxon>
        <taxon>Gammaproteobacteria</taxon>
        <taxon>Lysobacterales</taxon>
        <taxon>Lysobacteraceae</taxon>
        <taxon>Arenimonas</taxon>
    </lineage>
</organism>